<gene>
    <name evidence="3" type="ORF">GWC95_09200</name>
</gene>
<name>A0ABW9ZWL0_9BACT</name>
<evidence type="ECO:0000256" key="2">
    <source>
        <dbReference type="ARBA" id="ARBA00022679"/>
    </source>
</evidence>
<keyword evidence="2" id="KW-0808">Transferase</keyword>
<dbReference type="Proteomes" id="UP000753802">
    <property type="component" value="Unassembled WGS sequence"/>
</dbReference>
<dbReference type="EMBL" id="JAACJS010000012">
    <property type="protein sequence ID" value="NCI50097.1"/>
    <property type="molecule type" value="Genomic_DNA"/>
</dbReference>
<organism evidence="3 4">
    <name type="scientific">Sediminibacterium roseum</name>
    <dbReference type="NCBI Taxonomy" id="1978412"/>
    <lineage>
        <taxon>Bacteria</taxon>
        <taxon>Pseudomonadati</taxon>
        <taxon>Bacteroidota</taxon>
        <taxon>Chitinophagia</taxon>
        <taxon>Chitinophagales</taxon>
        <taxon>Chitinophagaceae</taxon>
        <taxon>Sediminibacterium</taxon>
    </lineage>
</organism>
<evidence type="ECO:0000256" key="1">
    <source>
        <dbReference type="ARBA" id="ARBA00022603"/>
    </source>
</evidence>
<evidence type="ECO:0000313" key="4">
    <source>
        <dbReference type="Proteomes" id="UP000753802"/>
    </source>
</evidence>
<dbReference type="RefSeq" id="WP_161818406.1">
    <property type="nucleotide sequence ID" value="NZ_JAACJS010000012.1"/>
</dbReference>
<evidence type="ECO:0008006" key="5">
    <source>
        <dbReference type="Google" id="ProtNLM"/>
    </source>
</evidence>
<dbReference type="InterPro" id="IPR038375">
    <property type="entry name" value="NDUFAF7_sf"/>
</dbReference>
<dbReference type="Gene3D" id="3.40.50.12710">
    <property type="match status" value="1"/>
</dbReference>
<keyword evidence="4" id="KW-1185">Reference proteome</keyword>
<dbReference type="InterPro" id="IPR029063">
    <property type="entry name" value="SAM-dependent_MTases_sf"/>
</dbReference>
<comment type="caution">
    <text evidence="3">The sequence shown here is derived from an EMBL/GenBank/DDBJ whole genome shotgun (WGS) entry which is preliminary data.</text>
</comment>
<keyword evidence="1" id="KW-0489">Methyltransferase</keyword>
<dbReference type="SUPFAM" id="SSF53335">
    <property type="entry name" value="S-adenosyl-L-methionine-dependent methyltransferases"/>
    <property type="match status" value="1"/>
</dbReference>
<evidence type="ECO:0000313" key="3">
    <source>
        <dbReference type="EMBL" id="NCI50097.1"/>
    </source>
</evidence>
<accession>A0ABW9ZWL0</accession>
<dbReference type="Pfam" id="PF02636">
    <property type="entry name" value="Methyltransf_28"/>
    <property type="match status" value="1"/>
</dbReference>
<dbReference type="InterPro" id="IPR003788">
    <property type="entry name" value="NDUFAF7"/>
</dbReference>
<dbReference type="PANTHER" id="PTHR12049">
    <property type="entry name" value="PROTEIN ARGININE METHYLTRANSFERASE NDUFAF7, MITOCHONDRIAL"/>
    <property type="match status" value="1"/>
</dbReference>
<sequence>MASFSLTIHMPLSEIIIQTIQHEGPLSFHDFMEMALYYPEQGYYSSIDQRTRRLNEREESPELASVIGALLARQLEEMWKLLDKNSFTIVEYGAGTGNFCRAIFGYFKNKPELYKNLHYCIIEKCDAVMERERKHLCEEAEWFSSIEQVPYVPDCILSNEVVNNFAVHEVVMQKELMEVFVDYKDGFIEILRPASDALKEYLKEMHVVLPPGYRTEINMDALQWLRKNASALQKGFMLTIDHGFPANEFFSLSRHRGNLICDDDQTGVIYRAVGEKDIKAHVNFTALHHWGRKHGLECCGFTSQAHFLHGLGLVPALDELDTGDGSSCKEKIIQLYRKIMRISSRFNILVQQKGLMEPKLSGLSCAKNYV</sequence>
<proteinExistence type="predicted"/>
<dbReference type="PANTHER" id="PTHR12049:SF7">
    <property type="entry name" value="PROTEIN ARGININE METHYLTRANSFERASE NDUFAF7, MITOCHONDRIAL"/>
    <property type="match status" value="1"/>
</dbReference>
<reference evidence="3 4" key="1">
    <citation type="submission" date="2020-01" db="EMBL/GenBank/DDBJ databases">
        <title>Genome analysis.</title>
        <authorList>
            <person name="Wu S."/>
            <person name="Wang G."/>
        </authorList>
    </citation>
    <scope>NUCLEOTIDE SEQUENCE [LARGE SCALE GENOMIC DNA]</scope>
    <source>
        <strain evidence="3 4">SYL130</strain>
    </source>
</reference>
<protein>
    <recommendedName>
        <fullName evidence="5">SAM-dependent methyltransferase, MidA family</fullName>
    </recommendedName>
</protein>